<name>A0A383EEA7_9ZZZZ</name>
<proteinExistence type="predicted"/>
<accession>A0A383EEA7</accession>
<feature type="compositionally biased region" description="Basic residues" evidence="1">
    <location>
        <begin position="80"/>
        <end position="99"/>
    </location>
</feature>
<sequence>MTLDIIHKDCKQDLSKDKKLPKDSFLVVYEVDGETKYDITRAASQVEIFDHYHDNFGKVISITWTDGVVDPKTYANSKKSAVKKPPERKRRKREDKKDG</sequence>
<dbReference type="EMBL" id="UINC01225133">
    <property type="protein sequence ID" value="SVE55061.1"/>
    <property type="molecule type" value="Genomic_DNA"/>
</dbReference>
<evidence type="ECO:0000313" key="2">
    <source>
        <dbReference type="EMBL" id="SVE55061.1"/>
    </source>
</evidence>
<organism evidence="2">
    <name type="scientific">marine metagenome</name>
    <dbReference type="NCBI Taxonomy" id="408172"/>
    <lineage>
        <taxon>unclassified sequences</taxon>
        <taxon>metagenomes</taxon>
        <taxon>ecological metagenomes</taxon>
    </lineage>
</organism>
<protein>
    <submittedName>
        <fullName evidence="2">Uncharacterized protein</fullName>
    </submittedName>
</protein>
<gene>
    <name evidence="2" type="ORF">METZ01_LOCUS507915</name>
</gene>
<dbReference type="AlphaFoldDB" id="A0A383EEA7"/>
<reference evidence="2" key="1">
    <citation type="submission" date="2018-05" db="EMBL/GenBank/DDBJ databases">
        <authorList>
            <person name="Lanie J.A."/>
            <person name="Ng W.-L."/>
            <person name="Kazmierczak K.M."/>
            <person name="Andrzejewski T.M."/>
            <person name="Davidsen T.M."/>
            <person name="Wayne K.J."/>
            <person name="Tettelin H."/>
            <person name="Glass J.I."/>
            <person name="Rusch D."/>
            <person name="Podicherti R."/>
            <person name="Tsui H.-C.T."/>
            <person name="Winkler M.E."/>
        </authorList>
    </citation>
    <scope>NUCLEOTIDE SEQUENCE</scope>
</reference>
<feature type="region of interest" description="Disordered" evidence="1">
    <location>
        <begin position="75"/>
        <end position="99"/>
    </location>
</feature>
<evidence type="ECO:0000256" key="1">
    <source>
        <dbReference type="SAM" id="MobiDB-lite"/>
    </source>
</evidence>